<sequence length="427" mass="46656">MNPADLTLNISPSLSNRPLAAPAVAKNGKAPVPRVDLEPIYTQLKSALGEGWGEYKAAVGAFVLGSLNQAELSWVLQPLLPLAPAPTTSTSTTTSPPSILQLHNTLLASIYANTLRDPPPTEVAPWVVATDKPTSASKTSGAGGVNDKAEERLKKEVMAIHPRDRRRIKTLKDNSKVTNDGLADMQDYRHELAVKPPDVTPASAGGLQRTNWDIEIRRRYAQTLAEETLEFPTQGDVQNRIEPICYEEGLVGGVAQGSLQQCAEIVEQATEVFLKEMLSGFYAHSRSNGEGCIQTGKFKRQLRKEEEDAERGALQRNPAGFLPAELEMQTRRQPLEMEDLRLSVQLSDTYMKREPFLSQRVVGNRFERAQQAGGRVNGVGARGMVNGTGKKDDEDAMVVDDDMSWRGATRAEGLELRNVLDGCLSVG</sequence>
<dbReference type="Proteomes" id="UP001337655">
    <property type="component" value="Unassembled WGS sequence"/>
</dbReference>
<dbReference type="PANTHER" id="PTHR21277:SF5">
    <property type="entry name" value="TRANSCRIPTIONAL ADAPTER 1"/>
    <property type="match status" value="1"/>
</dbReference>
<evidence type="ECO:0008006" key="7">
    <source>
        <dbReference type="Google" id="ProtNLM"/>
    </source>
</evidence>
<gene>
    <name evidence="5" type="ORF">LTR77_006286</name>
</gene>
<keyword evidence="6" id="KW-1185">Reference proteome</keyword>
<keyword evidence="4" id="KW-0539">Nucleus</keyword>
<protein>
    <recommendedName>
        <fullName evidence="7">Transcriptional co-activator</fullName>
    </recommendedName>
</protein>
<comment type="caution">
    <text evidence="5">The sequence shown here is derived from an EMBL/GenBank/DDBJ whole genome shotgun (WGS) entry which is preliminary data.</text>
</comment>
<dbReference type="GO" id="GO:0005634">
    <property type="term" value="C:nucleus"/>
    <property type="evidence" value="ECO:0007669"/>
    <property type="project" value="UniProtKB-SubCell"/>
</dbReference>
<dbReference type="InterPro" id="IPR024738">
    <property type="entry name" value="Hfi1/Tada1"/>
</dbReference>
<evidence type="ECO:0000256" key="1">
    <source>
        <dbReference type="ARBA" id="ARBA00004123"/>
    </source>
</evidence>
<dbReference type="AlphaFoldDB" id="A0AAV9PBD7"/>
<comment type="subcellular location">
    <subcellularLocation>
        <location evidence="1">Nucleus</location>
    </subcellularLocation>
</comment>
<dbReference type="GO" id="GO:0000124">
    <property type="term" value="C:SAGA complex"/>
    <property type="evidence" value="ECO:0007669"/>
    <property type="project" value="TreeGrafter"/>
</dbReference>
<dbReference type="EMBL" id="JAVRRT010000009">
    <property type="protein sequence ID" value="KAK5168977.1"/>
    <property type="molecule type" value="Genomic_DNA"/>
</dbReference>
<evidence type="ECO:0000256" key="3">
    <source>
        <dbReference type="ARBA" id="ARBA00023163"/>
    </source>
</evidence>
<evidence type="ECO:0000256" key="2">
    <source>
        <dbReference type="ARBA" id="ARBA00023015"/>
    </source>
</evidence>
<reference evidence="5 6" key="1">
    <citation type="submission" date="2023-08" db="EMBL/GenBank/DDBJ databases">
        <title>Black Yeasts Isolated from many extreme environments.</title>
        <authorList>
            <person name="Coleine C."/>
            <person name="Stajich J.E."/>
            <person name="Selbmann L."/>
        </authorList>
    </citation>
    <scope>NUCLEOTIDE SEQUENCE [LARGE SCALE GENOMIC DNA]</scope>
    <source>
        <strain evidence="5 6">CCFEE 5935</strain>
    </source>
</reference>
<dbReference type="Pfam" id="PF12767">
    <property type="entry name" value="SAGA-Tad1"/>
    <property type="match status" value="1"/>
</dbReference>
<evidence type="ECO:0000256" key="4">
    <source>
        <dbReference type="ARBA" id="ARBA00023242"/>
    </source>
</evidence>
<dbReference type="PANTHER" id="PTHR21277">
    <property type="entry name" value="TRANSCRIPTIONAL ADAPTER 1"/>
    <property type="match status" value="1"/>
</dbReference>
<keyword evidence="2" id="KW-0805">Transcription regulation</keyword>
<dbReference type="GO" id="GO:0006357">
    <property type="term" value="P:regulation of transcription by RNA polymerase II"/>
    <property type="evidence" value="ECO:0007669"/>
    <property type="project" value="TreeGrafter"/>
</dbReference>
<dbReference type="RefSeq" id="XP_064658443.1">
    <property type="nucleotide sequence ID" value="XM_064803528.1"/>
</dbReference>
<evidence type="ECO:0000313" key="5">
    <source>
        <dbReference type="EMBL" id="KAK5168977.1"/>
    </source>
</evidence>
<organism evidence="5 6">
    <name type="scientific">Saxophila tyrrhenica</name>
    <dbReference type="NCBI Taxonomy" id="1690608"/>
    <lineage>
        <taxon>Eukaryota</taxon>
        <taxon>Fungi</taxon>
        <taxon>Dikarya</taxon>
        <taxon>Ascomycota</taxon>
        <taxon>Pezizomycotina</taxon>
        <taxon>Dothideomycetes</taxon>
        <taxon>Dothideomycetidae</taxon>
        <taxon>Mycosphaerellales</taxon>
        <taxon>Extremaceae</taxon>
        <taxon>Saxophila</taxon>
    </lineage>
</organism>
<dbReference type="GO" id="GO:0003713">
    <property type="term" value="F:transcription coactivator activity"/>
    <property type="evidence" value="ECO:0007669"/>
    <property type="project" value="TreeGrafter"/>
</dbReference>
<accession>A0AAV9PBD7</accession>
<dbReference type="GeneID" id="89927626"/>
<name>A0AAV9PBD7_9PEZI</name>
<evidence type="ECO:0000313" key="6">
    <source>
        <dbReference type="Proteomes" id="UP001337655"/>
    </source>
</evidence>
<proteinExistence type="predicted"/>
<keyword evidence="3" id="KW-0804">Transcription</keyword>